<keyword evidence="4" id="KW-0812">Transmembrane</keyword>
<keyword evidence="4" id="KW-1133">Transmembrane helix</keyword>
<dbReference type="OrthoDB" id="695142at2759"/>
<keyword evidence="5" id="KW-1185">Reference proteome</keyword>
<protein>
    <submittedName>
        <fullName evidence="6">Uncharacterized protein LOC106757498</fullName>
    </submittedName>
</protein>
<reference evidence="5" key="1">
    <citation type="journal article" date="2014" name="Nat. Commun.">
        <title>Genome sequence of mungbean and insights into evolution within Vigna species.</title>
        <authorList>
            <person name="Kang Y.J."/>
            <person name="Kim S.K."/>
            <person name="Kim M.Y."/>
            <person name="Lestari P."/>
            <person name="Kim K.H."/>
            <person name="Ha B.K."/>
            <person name="Jun T.H."/>
            <person name="Hwang W.J."/>
            <person name="Lee T."/>
            <person name="Lee J."/>
            <person name="Shim S."/>
            <person name="Yoon M.Y."/>
            <person name="Jang Y.E."/>
            <person name="Han K.S."/>
            <person name="Taeprayoon P."/>
            <person name="Yoon N."/>
            <person name="Somta P."/>
            <person name="Tanya P."/>
            <person name="Kim K.S."/>
            <person name="Gwag J.G."/>
            <person name="Moon J.K."/>
            <person name="Lee Y.H."/>
            <person name="Park B.S."/>
            <person name="Bombarely A."/>
            <person name="Doyle J.J."/>
            <person name="Jackson S.A."/>
            <person name="Schafleitner R."/>
            <person name="Srinives P."/>
            <person name="Varshney R.K."/>
            <person name="Lee S.H."/>
        </authorList>
    </citation>
    <scope>NUCLEOTIDE SEQUENCE [LARGE SCALE GENOMIC DNA]</scope>
    <source>
        <strain evidence="5">cv. VC1973A</strain>
    </source>
</reference>
<comment type="subcellular location">
    <subcellularLocation>
        <location evidence="1">Membrane</location>
    </subcellularLocation>
</comment>
<dbReference type="InterPro" id="IPR044839">
    <property type="entry name" value="NDR1-like"/>
</dbReference>
<evidence type="ECO:0000256" key="2">
    <source>
        <dbReference type="ARBA" id="ARBA00023136"/>
    </source>
</evidence>
<name>A0A1S3TPH3_VIGRR</name>
<evidence type="ECO:0000313" key="5">
    <source>
        <dbReference type="Proteomes" id="UP000087766"/>
    </source>
</evidence>
<evidence type="ECO:0000256" key="4">
    <source>
        <dbReference type="SAM" id="Phobius"/>
    </source>
</evidence>
<dbReference type="GO" id="GO:0005886">
    <property type="term" value="C:plasma membrane"/>
    <property type="evidence" value="ECO:0007669"/>
    <property type="project" value="TreeGrafter"/>
</dbReference>
<accession>A0A1S3TPH3</accession>
<evidence type="ECO:0000313" key="6">
    <source>
        <dbReference type="RefSeq" id="XP_014495656.2"/>
    </source>
</evidence>
<proteinExistence type="predicted"/>
<dbReference type="Gramene" id="Vradi03g05050.1">
    <property type="protein sequence ID" value="Vradi03g05050.1"/>
    <property type="gene ID" value="Vradi03g05050"/>
</dbReference>
<sequence length="294" mass="32913">MDPSHDGREHHPKGSFSYEPSSHMHGHGSQSPSMAAPPNMMYYSPGMGYEPPLKGYPPRYDPYPNDYPPQPPRYDPYPPQPQVYHYPAGPYFNDPPTHHDTGENKAFYRGFLICCCVLLTGLFVATLVMALIMHPKLPTYTVNSLSVANFNASTTLTADWNTTFSIQNVNDKLSGFLSDFKVDLLHKNDVLAMSYVPDFELDKKEVKRIDSKMSSIGFSFLTPDMHEMVKEQASGSVSLILRIASMVEFKSSTFTTRMSLVLAICDGLKVVFQNKTGNGELDNEGKPISCQLYM</sequence>
<keyword evidence="2 4" id="KW-0472">Membrane</keyword>
<dbReference type="STRING" id="3916.A0A1S3TPH3"/>
<dbReference type="KEGG" id="vra:106757498"/>
<reference evidence="6" key="2">
    <citation type="submission" date="2025-08" db="UniProtKB">
        <authorList>
            <consortium name="RefSeq"/>
        </authorList>
    </citation>
    <scope>IDENTIFICATION</scope>
    <source>
        <tissue evidence="6">Leaf</tissue>
    </source>
</reference>
<feature type="region of interest" description="Disordered" evidence="3">
    <location>
        <begin position="1"/>
        <end position="37"/>
    </location>
</feature>
<dbReference type="Proteomes" id="UP000087766">
    <property type="component" value="Chromosome 3"/>
</dbReference>
<dbReference type="PANTHER" id="PTHR31234:SF55">
    <property type="entry name" value="LATE EMBRYOGENESIS ABUNDANT (LEA) HYDROXYPROLINE-RICH GLYCOPROTEIN FAMILY"/>
    <property type="match status" value="1"/>
</dbReference>
<feature type="transmembrane region" description="Helical" evidence="4">
    <location>
        <begin position="111"/>
        <end position="133"/>
    </location>
</feature>
<dbReference type="GO" id="GO:0098542">
    <property type="term" value="P:defense response to other organism"/>
    <property type="evidence" value="ECO:0007669"/>
    <property type="project" value="InterPro"/>
</dbReference>
<evidence type="ECO:0000256" key="1">
    <source>
        <dbReference type="ARBA" id="ARBA00004370"/>
    </source>
</evidence>
<dbReference type="RefSeq" id="XP_014495656.2">
    <property type="nucleotide sequence ID" value="XM_014640170.2"/>
</dbReference>
<dbReference type="AlphaFoldDB" id="A0A1S3TPH3"/>
<gene>
    <name evidence="6" type="primary">LOC106757498</name>
</gene>
<evidence type="ECO:0000256" key="3">
    <source>
        <dbReference type="SAM" id="MobiDB-lite"/>
    </source>
</evidence>
<dbReference type="GeneID" id="106757498"/>
<dbReference type="PANTHER" id="PTHR31234">
    <property type="entry name" value="LATE EMBRYOGENESIS ABUNDANT (LEA) HYDROXYPROLINE-RICH GLYCOPROTEIN FAMILY"/>
    <property type="match status" value="1"/>
</dbReference>
<organism evidence="5 6">
    <name type="scientific">Vigna radiata var. radiata</name>
    <name type="common">Mung bean</name>
    <name type="synonym">Phaseolus aureus</name>
    <dbReference type="NCBI Taxonomy" id="3916"/>
    <lineage>
        <taxon>Eukaryota</taxon>
        <taxon>Viridiplantae</taxon>
        <taxon>Streptophyta</taxon>
        <taxon>Embryophyta</taxon>
        <taxon>Tracheophyta</taxon>
        <taxon>Spermatophyta</taxon>
        <taxon>Magnoliopsida</taxon>
        <taxon>eudicotyledons</taxon>
        <taxon>Gunneridae</taxon>
        <taxon>Pentapetalae</taxon>
        <taxon>rosids</taxon>
        <taxon>fabids</taxon>
        <taxon>Fabales</taxon>
        <taxon>Fabaceae</taxon>
        <taxon>Papilionoideae</taxon>
        <taxon>50 kb inversion clade</taxon>
        <taxon>NPAAA clade</taxon>
        <taxon>indigoferoid/millettioid clade</taxon>
        <taxon>Phaseoleae</taxon>
        <taxon>Vigna</taxon>
    </lineage>
</organism>